<proteinExistence type="predicted"/>
<evidence type="ECO:0000313" key="2">
    <source>
        <dbReference type="Proteomes" id="UP000187464"/>
    </source>
</evidence>
<keyword evidence="2" id="KW-1185">Reference proteome</keyword>
<dbReference type="KEGG" id="psac:PSM36_1378"/>
<reference evidence="2" key="1">
    <citation type="submission" date="2016-08" db="EMBL/GenBank/DDBJ databases">
        <authorList>
            <person name="Wibberg D."/>
        </authorList>
    </citation>
    <scope>NUCLEOTIDE SEQUENCE [LARGE SCALE GENOMIC DNA]</scope>
</reference>
<dbReference type="STRING" id="1642647.PSM36_1378"/>
<dbReference type="EMBL" id="LT605205">
    <property type="protein sequence ID" value="SCD20200.1"/>
    <property type="molecule type" value="Genomic_DNA"/>
</dbReference>
<dbReference type="Proteomes" id="UP000187464">
    <property type="component" value="Chromosome I"/>
</dbReference>
<protein>
    <submittedName>
        <fullName evidence="1">TIGR02646 family protein</fullName>
    </submittedName>
</protein>
<sequence length="126" mass="15165">MRHIEKKNSPEVFQDFILKNSPAVWDDIHKSQLRIYEDICEVLLKEQNNLCGYTELPLNNKHIDHYHKRVLYPEKCFCWDNLIMATLDDDFGARYKDKQINRKEIYNEIFNPVVDNRKHSVNPVLF</sequence>
<accession>A0A1R3SZ66</accession>
<gene>
    <name evidence="1" type="ORF">PSM36_1378</name>
</gene>
<organism evidence="1 2">
    <name type="scientific">Proteiniphilum saccharofermentans</name>
    <dbReference type="NCBI Taxonomy" id="1642647"/>
    <lineage>
        <taxon>Bacteria</taxon>
        <taxon>Pseudomonadati</taxon>
        <taxon>Bacteroidota</taxon>
        <taxon>Bacteroidia</taxon>
        <taxon>Bacteroidales</taxon>
        <taxon>Dysgonomonadaceae</taxon>
        <taxon>Proteiniphilum</taxon>
    </lineage>
</organism>
<name>A0A1R3SZ66_9BACT</name>
<evidence type="ECO:0000313" key="1">
    <source>
        <dbReference type="EMBL" id="SCD20200.1"/>
    </source>
</evidence>
<dbReference type="AlphaFoldDB" id="A0A1R3SZ66"/>